<dbReference type="GO" id="GO:0005886">
    <property type="term" value="C:plasma membrane"/>
    <property type="evidence" value="ECO:0007669"/>
    <property type="project" value="UniProtKB-SubCell"/>
</dbReference>
<feature type="transmembrane region" description="Helical" evidence="7">
    <location>
        <begin position="621"/>
        <end position="643"/>
    </location>
</feature>
<name>A0A482W0Y4_ASBVE</name>
<sequence>MKWIILILLYPTIKCEDSLEIISKTRTSYLQKYEGYVDVVVMHVEIPKETSFAAFKFTADETKRRPSVEQIVEGVTYPVGAFTNHSILYTYFIPEFVTHAIVIIEDISFAETTTQLIVRVQARSIPSEKSAIKAEIIESSFNETSVTVPFNTKADNWHFVEFIFQGSNLSDEIKSSLKFTMKYFYEESENGNNTGIWRIFNSNKITQVMRYRQYDLVRESSTESFSYSYELRQKFTISSSVAVNLTSNEFAVLQFKLRQHTDIGGTLQFILTFKPRVNKLKKILESEPEGHKIIACIRPEAPELPTWPNFCAYEKDQIVAPLVLNKTTDNSSMMIPYPESGIWYATFKLFCGECVPCSCPDECQKEFEGCVRVCESSCDRETCSNCSMDCKTEVVHKNGCAKCDCDGPCLRSKNVCNSSVIFDITSMACANDCGRHGRCMFMVCDGVVYATCVCSNNYRGWDCSDDSHATPYFMIVIELLLLVLSNLMFLPTVYVAYRRRYFVEAIVYFAIFFFSTFYHACDAGENIISFCITRLAALQFADFYCALLSIWVTLIAIADLPSYWPTICHITGAIVLSFTTTINKTAMWGFALPVVTGIIIVCINWFLKWRKIKQMFLNKRYLYICVPLGVIVVTLGLVIFIFLETADNYKYLHSMWHAIMAIAVIILLPRPNTFQPETML</sequence>
<evidence type="ECO:0000256" key="4">
    <source>
        <dbReference type="ARBA" id="ARBA00022692"/>
    </source>
</evidence>
<comment type="similarity">
    <text evidence="2">Belongs to the TMEM8 family.</text>
</comment>
<comment type="caution">
    <text evidence="10">The sequence shown here is derived from an EMBL/GenBank/DDBJ whole genome shotgun (WGS) entry which is preliminary data.</text>
</comment>
<evidence type="ECO:0000256" key="1">
    <source>
        <dbReference type="ARBA" id="ARBA00004651"/>
    </source>
</evidence>
<feature type="transmembrane region" description="Helical" evidence="7">
    <location>
        <begin position="501"/>
        <end position="520"/>
    </location>
</feature>
<evidence type="ECO:0000256" key="5">
    <source>
        <dbReference type="ARBA" id="ARBA00022989"/>
    </source>
</evidence>
<reference evidence="10 11" key="1">
    <citation type="submission" date="2017-03" db="EMBL/GenBank/DDBJ databases">
        <title>Genome of the blue death feigning beetle - Asbolus verrucosus.</title>
        <authorList>
            <person name="Rider S.D."/>
        </authorList>
    </citation>
    <scope>NUCLEOTIDE SEQUENCE [LARGE SCALE GENOMIC DNA]</scope>
    <source>
        <strain evidence="10">Butters</strain>
        <tissue evidence="10">Head and leg muscle</tissue>
    </source>
</reference>
<evidence type="ECO:0000256" key="7">
    <source>
        <dbReference type="SAM" id="Phobius"/>
    </source>
</evidence>
<gene>
    <name evidence="10" type="ORF">BDFB_003005</name>
</gene>
<feature type="transmembrane region" description="Helical" evidence="7">
    <location>
        <begin position="532"/>
        <end position="556"/>
    </location>
</feature>
<proteinExistence type="inferred from homology"/>
<evidence type="ECO:0000256" key="3">
    <source>
        <dbReference type="ARBA" id="ARBA00022475"/>
    </source>
</evidence>
<keyword evidence="11" id="KW-1185">Reference proteome</keyword>
<feature type="domain" description="EGF-like" evidence="9">
    <location>
        <begin position="452"/>
        <end position="463"/>
    </location>
</feature>
<feature type="transmembrane region" description="Helical" evidence="7">
    <location>
        <begin position="563"/>
        <end position="582"/>
    </location>
</feature>
<dbReference type="PANTHER" id="PTHR14319">
    <property type="entry name" value="FIVE-SPAN TRANSMEMBRANE PROTEIN M83"/>
    <property type="match status" value="1"/>
</dbReference>
<dbReference type="PANTHER" id="PTHR14319:SF3">
    <property type="entry name" value="TRANSMEMBRANE PROTEIN-LIKE PROTEIN"/>
    <property type="match status" value="1"/>
</dbReference>
<feature type="transmembrane region" description="Helical" evidence="7">
    <location>
        <begin position="472"/>
        <end position="494"/>
    </location>
</feature>
<feature type="transmembrane region" description="Helical" evidence="7">
    <location>
        <begin position="588"/>
        <end position="609"/>
    </location>
</feature>
<feature type="signal peptide" evidence="8">
    <location>
        <begin position="1"/>
        <end position="15"/>
    </location>
</feature>
<protein>
    <submittedName>
        <fullName evidence="10">Transmembrane protein 8A</fullName>
    </submittedName>
</protein>
<evidence type="ECO:0000259" key="9">
    <source>
        <dbReference type="PROSITE" id="PS00022"/>
    </source>
</evidence>
<evidence type="ECO:0000256" key="8">
    <source>
        <dbReference type="SAM" id="SignalP"/>
    </source>
</evidence>
<dbReference type="Proteomes" id="UP000292052">
    <property type="component" value="Unassembled WGS sequence"/>
</dbReference>
<dbReference type="OrthoDB" id="69646at2759"/>
<evidence type="ECO:0000313" key="10">
    <source>
        <dbReference type="EMBL" id="RZC38811.1"/>
    </source>
</evidence>
<dbReference type="EMBL" id="QDEB01039930">
    <property type="protein sequence ID" value="RZC38811.1"/>
    <property type="molecule type" value="Genomic_DNA"/>
</dbReference>
<organism evidence="10 11">
    <name type="scientific">Asbolus verrucosus</name>
    <name type="common">Desert ironclad beetle</name>
    <dbReference type="NCBI Taxonomy" id="1661398"/>
    <lineage>
        <taxon>Eukaryota</taxon>
        <taxon>Metazoa</taxon>
        <taxon>Ecdysozoa</taxon>
        <taxon>Arthropoda</taxon>
        <taxon>Hexapoda</taxon>
        <taxon>Insecta</taxon>
        <taxon>Pterygota</taxon>
        <taxon>Neoptera</taxon>
        <taxon>Endopterygota</taxon>
        <taxon>Coleoptera</taxon>
        <taxon>Polyphaga</taxon>
        <taxon>Cucujiformia</taxon>
        <taxon>Tenebrionidae</taxon>
        <taxon>Pimeliinae</taxon>
        <taxon>Asbolus</taxon>
    </lineage>
</organism>
<feature type="chain" id="PRO_5019710523" evidence="8">
    <location>
        <begin position="16"/>
        <end position="680"/>
    </location>
</feature>
<accession>A0A482W0Y4</accession>
<evidence type="ECO:0000256" key="6">
    <source>
        <dbReference type="ARBA" id="ARBA00023136"/>
    </source>
</evidence>
<feature type="transmembrane region" description="Helical" evidence="7">
    <location>
        <begin position="649"/>
        <end position="669"/>
    </location>
</feature>
<keyword evidence="8" id="KW-0732">Signal</keyword>
<keyword evidence="4 7" id="KW-0812">Transmembrane</keyword>
<dbReference type="InterPro" id="IPR021910">
    <property type="entry name" value="NGX6/PGAP6/MYMK"/>
</dbReference>
<dbReference type="InterPro" id="IPR000742">
    <property type="entry name" value="EGF"/>
</dbReference>
<feature type="non-terminal residue" evidence="10">
    <location>
        <position position="680"/>
    </location>
</feature>
<evidence type="ECO:0000256" key="2">
    <source>
        <dbReference type="ARBA" id="ARBA00005542"/>
    </source>
</evidence>
<keyword evidence="5 7" id="KW-1133">Transmembrane helix</keyword>
<dbReference type="Pfam" id="PF12036">
    <property type="entry name" value="DUF3522"/>
    <property type="match status" value="1"/>
</dbReference>
<dbReference type="PROSITE" id="PS00022">
    <property type="entry name" value="EGF_1"/>
    <property type="match status" value="1"/>
</dbReference>
<keyword evidence="6 7" id="KW-0472">Membrane</keyword>
<dbReference type="STRING" id="1661398.A0A482W0Y4"/>
<comment type="subcellular location">
    <subcellularLocation>
        <location evidence="1">Cell membrane</location>
        <topology evidence="1">Multi-pass membrane protein</topology>
    </subcellularLocation>
</comment>
<keyword evidence="3" id="KW-1003">Cell membrane</keyword>
<evidence type="ECO:0000313" key="11">
    <source>
        <dbReference type="Proteomes" id="UP000292052"/>
    </source>
</evidence>
<dbReference type="AlphaFoldDB" id="A0A482W0Y4"/>